<accession>A0A2N1J454</accession>
<dbReference type="EMBL" id="NXIF01000017">
    <property type="protein sequence ID" value="PKI81347.1"/>
    <property type="molecule type" value="Genomic_DNA"/>
</dbReference>
<organism evidence="3 4">
    <name type="scientific">Malaciobacter halophilus</name>
    <dbReference type="NCBI Taxonomy" id="197482"/>
    <lineage>
        <taxon>Bacteria</taxon>
        <taxon>Pseudomonadati</taxon>
        <taxon>Campylobacterota</taxon>
        <taxon>Epsilonproteobacteria</taxon>
        <taxon>Campylobacterales</taxon>
        <taxon>Arcobacteraceae</taxon>
        <taxon>Malaciobacter</taxon>
    </lineage>
</organism>
<comment type="caution">
    <text evidence="3">The sequence shown here is derived from an EMBL/GenBank/DDBJ whole genome shotgun (WGS) entry which is preliminary data.</text>
</comment>
<gene>
    <name evidence="3" type="ORF">CP960_04485</name>
</gene>
<dbReference type="OrthoDB" id="9796965at2"/>
<evidence type="ECO:0000259" key="2">
    <source>
        <dbReference type="Pfam" id="PF01106"/>
    </source>
</evidence>
<reference evidence="3 4" key="1">
    <citation type="submission" date="2017-09" db="EMBL/GenBank/DDBJ databases">
        <title>Genomics of the genus Arcobacter.</title>
        <authorList>
            <person name="Perez-Cataluna A."/>
            <person name="Figueras M.J."/>
            <person name="Salas-Masso N."/>
        </authorList>
    </citation>
    <scope>NUCLEOTIDE SEQUENCE [LARGE SCALE GENOMIC DNA]</scope>
    <source>
        <strain evidence="3 4">DSM 18005</strain>
    </source>
</reference>
<dbReference type="RefSeq" id="WP_101184151.1">
    <property type="nucleotide sequence ID" value="NZ_CP031218.1"/>
</dbReference>
<dbReference type="PANTHER" id="PTHR11178">
    <property type="entry name" value="IRON-SULFUR CLUSTER SCAFFOLD PROTEIN NFU-RELATED"/>
    <property type="match status" value="1"/>
</dbReference>
<dbReference type="GO" id="GO:0016226">
    <property type="term" value="P:iron-sulfur cluster assembly"/>
    <property type="evidence" value="ECO:0007669"/>
    <property type="project" value="InterPro"/>
</dbReference>
<keyword evidence="4" id="KW-1185">Reference proteome</keyword>
<dbReference type="PANTHER" id="PTHR11178:SF1">
    <property type="entry name" value="NFU1 IRON-SULFUR CLUSTER SCAFFOLD HOMOLOG, MITOCHONDRIAL"/>
    <property type="match status" value="1"/>
</dbReference>
<dbReference type="InterPro" id="IPR001075">
    <property type="entry name" value="NIF_FeS_clus_asmbl_NifU_C"/>
</dbReference>
<dbReference type="AlphaFoldDB" id="A0A2N1J454"/>
<dbReference type="GO" id="GO:0051536">
    <property type="term" value="F:iron-sulfur cluster binding"/>
    <property type="evidence" value="ECO:0007669"/>
    <property type="project" value="InterPro"/>
</dbReference>
<name>A0A2N1J454_9BACT</name>
<sequence length="92" mass="9898">MMPFSDEDLKLPVSTIIENKVAPMLAQDGGAISLLDIKNGRVFVQLQGACVGCSASGSTLKYVVEKELRAAIHPELEIVNVPQGMENSLEEL</sequence>
<dbReference type="GO" id="GO:0005506">
    <property type="term" value="F:iron ion binding"/>
    <property type="evidence" value="ECO:0007669"/>
    <property type="project" value="InterPro"/>
</dbReference>
<dbReference type="InterPro" id="IPR034904">
    <property type="entry name" value="FSCA_dom_sf"/>
</dbReference>
<comment type="similarity">
    <text evidence="1">Belongs to the NifU family.</text>
</comment>
<protein>
    <recommendedName>
        <fullName evidence="2">NIF system FeS cluster assembly NifU C-terminal domain-containing protein</fullName>
    </recommendedName>
</protein>
<evidence type="ECO:0000256" key="1">
    <source>
        <dbReference type="ARBA" id="ARBA00006420"/>
    </source>
</evidence>
<feature type="domain" description="NIF system FeS cluster assembly NifU C-terminal" evidence="2">
    <location>
        <begin position="13"/>
        <end position="78"/>
    </location>
</feature>
<dbReference type="Proteomes" id="UP000233248">
    <property type="component" value="Unassembled WGS sequence"/>
</dbReference>
<proteinExistence type="inferred from homology"/>
<dbReference type="Pfam" id="PF01106">
    <property type="entry name" value="NifU"/>
    <property type="match status" value="1"/>
</dbReference>
<evidence type="ECO:0000313" key="3">
    <source>
        <dbReference type="EMBL" id="PKI81347.1"/>
    </source>
</evidence>
<dbReference type="SUPFAM" id="SSF117916">
    <property type="entry name" value="Fe-S cluster assembly (FSCA) domain-like"/>
    <property type="match status" value="1"/>
</dbReference>
<evidence type="ECO:0000313" key="4">
    <source>
        <dbReference type="Proteomes" id="UP000233248"/>
    </source>
</evidence>
<dbReference type="KEGG" id="ahs:AHALO_0591"/>
<dbReference type="Gene3D" id="3.30.300.130">
    <property type="entry name" value="Fe-S cluster assembly (FSCA)"/>
    <property type="match status" value="1"/>
</dbReference>